<gene>
    <name evidence="1" type="ORF">QRX50_24095</name>
</gene>
<dbReference type="KEGG" id="acab:QRX50_24095"/>
<evidence type="ECO:0000313" key="1">
    <source>
        <dbReference type="EMBL" id="WIX83615.1"/>
    </source>
</evidence>
<protein>
    <submittedName>
        <fullName evidence="1">Uncharacterized protein</fullName>
    </submittedName>
</protein>
<dbReference type="RefSeq" id="WP_285974163.1">
    <property type="nucleotide sequence ID" value="NZ_CP127294.1"/>
</dbReference>
<accession>A0A9Y2INI6</accession>
<sequence>MDEKPRPTIHELHELVDLELAEVANSVDPDCDDVPEREVYEAELRSFHDAVVVEEKAEEEHTSES</sequence>
<dbReference type="EMBL" id="CP127294">
    <property type="protein sequence ID" value="WIX83615.1"/>
    <property type="molecule type" value="Genomic_DNA"/>
</dbReference>
<evidence type="ECO:0000313" key="2">
    <source>
        <dbReference type="Proteomes" id="UP001236014"/>
    </source>
</evidence>
<reference evidence="1 2" key="1">
    <citation type="submission" date="2023-06" db="EMBL/GenBank/DDBJ databases">
        <authorList>
            <person name="Oyuntsetseg B."/>
            <person name="Kim S.B."/>
        </authorList>
    </citation>
    <scope>NUCLEOTIDE SEQUENCE [LARGE SCALE GENOMIC DNA]</scope>
    <source>
        <strain evidence="1 2">2-15</strain>
    </source>
</reference>
<proteinExistence type="predicted"/>
<name>A0A9Y2INI6_9PSEU</name>
<keyword evidence="2" id="KW-1185">Reference proteome</keyword>
<dbReference type="Proteomes" id="UP001236014">
    <property type="component" value="Chromosome"/>
</dbReference>
<dbReference type="AlphaFoldDB" id="A0A9Y2INI6"/>
<organism evidence="1 2">
    <name type="scientific">Amycolatopsis carbonis</name>
    <dbReference type="NCBI Taxonomy" id="715471"/>
    <lineage>
        <taxon>Bacteria</taxon>
        <taxon>Bacillati</taxon>
        <taxon>Actinomycetota</taxon>
        <taxon>Actinomycetes</taxon>
        <taxon>Pseudonocardiales</taxon>
        <taxon>Pseudonocardiaceae</taxon>
        <taxon>Amycolatopsis</taxon>
    </lineage>
</organism>